<dbReference type="SUPFAM" id="SSF46548">
    <property type="entry name" value="alpha-helical ferredoxin"/>
    <property type="match status" value="1"/>
</dbReference>
<sequence length="150" mass="17142">MSEKEEKEKGRFIFERGYIDSERIIEPEKLELGGVDMSGRWGTLVLPRTIEEFDHTLFEEVKKLPGGKNIHRCWQCGNCTAVCPVAHAHPEFNPRYLIHITKMGYKTEIKKFKEYVYLCSGCGRCSVACPRDVDPKGVMSALSILFQRGV</sequence>
<gene>
    <name evidence="3" type="ORF">B9Q01_06505</name>
</gene>
<evidence type="ECO:0000259" key="2">
    <source>
        <dbReference type="PROSITE" id="PS51379"/>
    </source>
</evidence>
<dbReference type="InterPro" id="IPR017900">
    <property type="entry name" value="4Fe4S_Fe_S_CS"/>
</dbReference>
<name>A0A2R6A948_9ARCH</name>
<accession>A0A2R6A948</accession>
<dbReference type="GO" id="GO:0005886">
    <property type="term" value="C:plasma membrane"/>
    <property type="evidence" value="ECO:0007669"/>
    <property type="project" value="TreeGrafter"/>
</dbReference>
<evidence type="ECO:0000313" key="4">
    <source>
        <dbReference type="Proteomes" id="UP000240880"/>
    </source>
</evidence>
<feature type="domain" description="4Fe-4S ferredoxin-type" evidence="2">
    <location>
        <begin position="63"/>
        <end position="95"/>
    </location>
</feature>
<protein>
    <recommendedName>
        <fullName evidence="2">4Fe-4S ferredoxin-type domain-containing protein</fullName>
    </recommendedName>
</protein>
<dbReference type="Pfam" id="PF13183">
    <property type="entry name" value="Fer4_8"/>
    <property type="match status" value="1"/>
</dbReference>
<dbReference type="Gene3D" id="1.10.1060.10">
    <property type="entry name" value="Alpha-helical ferredoxin"/>
    <property type="match status" value="1"/>
</dbReference>
<feature type="domain" description="4Fe-4S ferredoxin-type" evidence="2">
    <location>
        <begin position="110"/>
        <end position="133"/>
    </location>
</feature>
<comment type="similarity">
    <text evidence="1">Belongs to the HdrC family.</text>
</comment>
<evidence type="ECO:0000313" key="3">
    <source>
        <dbReference type="EMBL" id="PSN82942.1"/>
    </source>
</evidence>
<comment type="caution">
    <text evidence="3">The sequence shown here is derived from an EMBL/GenBank/DDBJ whole genome shotgun (WGS) entry which is preliminary data.</text>
</comment>
<dbReference type="GO" id="GO:0051536">
    <property type="term" value="F:iron-sulfur cluster binding"/>
    <property type="evidence" value="ECO:0007669"/>
    <property type="project" value="InterPro"/>
</dbReference>
<dbReference type="AlphaFoldDB" id="A0A2R6A948"/>
<reference evidence="3 4" key="1">
    <citation type="submission" date="2017-04" db="EMBL/GenBank/DDBJ databases">
        <title>Novel microbial lineages endemic to geothermal iron-oxide mats fill important gaps in the evolutionary history of Archaea.</title>
        <authorList>
            <person name="Jay Z.J."/>
            <person name="Beam J.P."/>
            <person name="Dlakic M."/>
            <person name="Rusch D.B."/>
            <person name="Kozubal M.A."/>
            <person name="Inskeep W.P."/>
        </authorList>
    </citation>
    <scope>NUCLEOTIDE SEQUENCE [LARGE SCALE GENOMIC DNA]</scope>
    <source>
        <strain evidence="3">OSP_D</strain>
    </source>
</reference>
<dbReference type="InterPro" id="IPR017896">
    <property type="entry name" value="4Fe4S_Fe-S-bd"/>
</dbReference>
<dbReference type="PROSITE" id="PS00198">
    <property type="entry name" value="4FE4S_FER_1"/>
    <property type="match status" value="1"/>
</dbReference>
<dbReference type="PANTHER" id="PTHR43255:SF2">
    <property type="entry name" value="HETERODISULFIDE REDUCTASE RELATED PROTEIN"/>
    <property type="match status" value="1"/>
</dbReference>
<proteinExistence type="inferred from homology"/>
<organism evidence="3 4">
    <name type="scientific">Candidatus Marsarchaeota G1 archaeon OSP_D</name>
    <dbReference type="NCBI Taxonomy" id="1978155"/>
    <lineage>
        <taxon>Archaea</taxon>
        <taxon>Candidatus Marsarchaeota</taxon>
        <taxon>Candidatus Marsarchaeota group 1</taxon>
    </lineage>
</organism>
<dbReference type="PROSITE" id="PS51379">
    <property type="entry name" value="4FE4S_FER_2"/>
    <property type="match status" value="2"/>
</dbReference>
<dbReference type="Proteomes" id="UP000240880">
    <property type="component" value="Unassembled WGS sequence"/>
</dbReference>
<dbReference type="InterPro" id="IPR009051">
    <property type="entry name" value="Helical_ferredxn"/>
</dbReference>
<evidence type="ECO:0000256" key="1">
    <source>
        <dbReference type="ARBA" id="ARBA00007097"/>
    </source>
</evidence>
<dbReference type="EMBL" id="NEXC01000044">
    <property type="protein sequence ID" value="PSN82942.1"/>
    <property type="molecule type" value="Genomic_DNA"/>
</dbReference>
<dbReference type="InterPro" id="IPR051460">
    <property type="entry name" value="HdrC_iron-sulfur_subunit"/>
</dbReference>
<dbReference type="PANTHER" id="PTHR43255">
    <property type="entry name" value="IRON-SULFUR-BINDING OXIDOREDUCTASE FADF-RELATED-RELATED"/>
    <property type="match status" value="1"/>
</dbReference>
<dbReference type="GO" id="GO:0016491">
    <property type="term" value="F:oxidoreductase activity"/>
    <property type="evidence" value="ECO:0007669"/>
    <property type="project" value="UniProtKB-ARBA"/>
</dbReference>